<protein>
    <submittedName>
        <fullName evidence="2">Uncharacterized protein</fullName>
    </submittedName>
</protein>
<evidence type="ECO:0000313" key="2">
    <source>
        <dbReference type="EMBL" id="KKM99549.1"/>
    </source>
</evidence>
<reference evidence="2" key="1">
    <citation type="journal article" date="2015" name="Nature">
        <title>Complex archaea that bridge the gap between prokaryotes and eukaryotes.</title>
        <authorList>
            <person name="Spang A."/>
            <person name="Saw J.H."/>
            <person name="Jorgensen S.L."/>
            <person name="Zaremba-Niedzwiedzka K."/>
            <person name="Martijn J."/>
            <person name="Lind A.E."/>
            <person name="van Eijk R."/>
            <person name="Schleper C."/>
            <person name="Guy L."/>
            <person name="Ettema T.J."/>
        </authorList>
    </citation>
    <scope>NUCLEOTIDE SEQUENCE</scope>
</reference>
<feature type="compositionally biased region" description="Basic and acidic residues" evidence="1">
    <location>
        <begin position="26"/>
        <end position="42"/>
    </location>
</feature>
<dbReference type="EMBL" id="LAZR01005484">
    <property type="protein sequence ID" value="KKM99549.1"/>
    <property type="molecule type" value="Genomic_DNA"/>
</dbReference>
<dbReference type="AlphaFoldDB" id="A0A0F9LWL8"/>
<accession>A0A0F9LWL8</accession>
<evidence type="ECO:0000256" key="1">
    <source>
        <dbReference type="SAM" id="MobiDB-lite"/>
    </source>
</evidence>
<name>A0A0F9LWL8_9ZZZZ</name>
<organism evidence="2">
    <name type="scientific">marine sediment metagenome</name>
    <dbReference type="NCBI Taxonomy" id="412755"/>
    <lineage>
        <taxon>unclassified sequences</taxon>
        <taxon>metagenomes</taxon>
        <taxon>ecological metagenomes</taxon>
    </lineage>
</organism>
<comment type="caution">
    <text evidence="2">The sequence shown here is derived from an EMBL/GenBank/DDBJ whole genome shotgun (WGS) entry which is preliminary data.</text>
</comment>
<feature type="region of interest" description="Disordered" evidence="1">
    <location>
        <begin position="23"/>
        <end position="71"/>
    </location>
</feature>
<gene>
    <name evidence="2" type="ORF">LCGC14_1146730</name>
</gene>
<sequence>MMTKCNSCNIGSVVDERCPRCGVEQPEPHVLPEEAPKPEPVKARKAAPPKPEKPKAKPVKKPGIVSRALRR</sequence>
<proteinExistence type="predicted"/>